<evidence type="ECO:0000256" key="1">
    <source>
        <dbReference type="ARBA" id="ARBA00022729"/>
    </source>
</evidence>
<gene>
    <name evidence="4" type="ORF">ACFSX4_00505</name>
</gene>
<organism evidence="4 5">
    <name type="scientific">Corticicoccus populi</name>
    <dbReference type="NCBI Taxonomy" id="1812821"/>
    <lineage>
        <taxon>Bacteria</taxon>
        <taxon>Bacillati</taxon>
        <taxon>Bacillota</taxon>
        <taxon>Bacilli</taxon>
        <taxon>Bacillales</taxon>
        <taxon>Staphylococcaceae</taxon>
        <taxon>Corticicoccus</taxon>
    </lineage>
</organism>
<name>A0ABW5WUD2_9STAP</name>
<feature type="compositionally biased region" description="Acidic residues" evidence="2">
    <location>
        <begin position="72"/>
        <end position="86"/>
    </location>
</feature>
<keyword evidence="1 3" id="KW-0732">Signal</keyword>
<feature type="region of interest" description="Disordered" evidence="2">
    <location>
        <begin position="178"/>
        <end position="200"/>
    </location>
</feature>
<comment type="caution">
    <text evidence="4">The sequence shown here is derived from an EMBL/GenBank/DDBJ whole genome shotgun (WGS) entry which is preliminary data.</text>
</comment>
<dbReference type="InterPro" id="IPR029050">
    <property type="entry name" value="Immunoprotect_excell_Ig-like"/>
</dbReference>
<evidence type="ECO:0000313" key="4">
    <source>
        <dbReference type="EMBL" id="MFD2828926.1"/>
    </source>
</evidence>
<feature type="region of interest" description="Disordered" evidence="2">
    <location>
        <begin position="21"/>
        <end position="88"/>
    </location>
</feature>
<feature type="compositionally biased region" description="Acidic residues" evidence="2">
    <location>
        <begin position="26"/>
        <end position="44"/>
    </location>
</feature>
<feature type="compositionally biased region" description="Acidic residues" evidence="2">
    <location>
        <begin position="185"/>
        <end position="200"/>
    </location>
</feature>
<feature type="chain" id="PRO_5047030969" evidence="3">
    <location>
        <begin position="27"/>
        <end position="200"/>
    </location>
</feature>
<protein>
    <submittedName>
        <fullName evidence="4">DUF5067 domain-containing protein</fullName>
    </submittedName>
</protein>
<dbReference type="PROSITE" id="PS51257">
    <property type="entry name" value="PROKAR_LIPOPROTEIN"/>
    <property type="match status" value="1"/>
</dbReference>
<dbReference type="Proteomes" id="UP001597519">
    <property type="component" value="Unassembled WGS sequence"/>
</dbReference>
<reference evidence="5" key="1">
    <citation type="journal article" date="2019" name="Int. J. Syst. Evol. Microbiol.">
        <title>The Global Catalogue of Microorganisms (GCM) 10K type strain sequencing project: providing services to taxonomists for standard genome sequencing and annotation.</title>
        <authorList>
            <consortium name="The Broad Institute Genomics Platform"/>
            <consortium name="The Broad Institute Genome Sequencing Center for Infectious Disease"/>
            <person name="Wu L."/>
            <person name="Ma J."/>
        </authorList>
    </citation>
    <scope>NUCLEOTIDE SEQUENCE [LARGE SCALE GENOMIC DNA]</scope>
    <source>
        <strain evidence="5">KCTC 33575</strain>
    </source>
</reference>
<dbReference type="Gene3D" id="2.60.40.1240">
    <property type="match status" value="1"/>
</dbReference>
<evidence type="ECO:0000256" key="2">
    <source>
        <dbReference type="SAM" id="MobiDB-lite"/>
    </source>
</evidence>
<dbReference type="EMBL" id="JBHUOQ010000001">
    <property type="protein sequence ID" value="MFD2828926.1"/>
    <property type="molecule type" value="Genomic_DNA"/>
</dbReference>
<evidence type="ECO:0000313" key="5">
    <source>
        <dbReference type="Proteomes" id="UP001597519"/>
    </source>
</evidence>
<proteinExistence type="predicted"/>
<evidence type="ECO:0000256" key="3">
    <source>
        <dbReference type="SAM" id="SignalP"/>
    </source>
</evidence>
<sequence>MSLKKYLLAGGLSTALVLGACNNDSASDDESADEGTDETTEENGSESNGTVSYTGEYGDYNVLSYDQVTVEPDPDAEPAEGEEEPSPTEIVLVEFEFTNNSDVATSPAEAFGMDFAVRQLADGSETTLDNLTMDVPEDNEHSDAITASGELVEPGESATAVVGYGPVDTSLETVLQSRENPMAEETSDPVDETIEIQTEE</sequence>
<accession>A0ABW5WUD2</accession>
<keyword evidence="5" id="KW-1185">Reference proteome</keyword>
<dbReference type="RefSeq" id="WP_377770464.1">
    <property type="nucleotide sequence ID" value="NZ_JBHUOQ010000001.1"/>
</dbReference>
<feature type="signal peptide" evidence="3">
    <location>
        <begin position="1"/>
        <end position="26"/>
    </location>
</feature>